<dbReference type="Gene3D" id="1.25.40.20">
    <property type="entry name" value="Ankyrin repeat-containing domain"/>
    <property type="match status" value="1"/>
</dbReference>
<dbReference type="Proteomes" id="UP000070328">
    <property type="component" value="Unassembled WGS sequence"/>
</dbReference>
<feature type="compositionally biased region" description="Pro residues" evidence="2">
    <location>
        <begin position="199"/>
        <end position="218"/>
    </location>
</feature>
<dbReference type="InterPro" id="IPR036770">
    <property type="entry name" value="Ankyrin_rpt-contain_sf"/>
</dbReference>
<dbReference type="SMART" id="SM00248">
    <property type="entry name" value="ANK"/>
    <property type="match status" value="2"/>
</dbReference>
<evidence type="ECO:0000313" key="4">
    <source>
        <dbReference type="Proteomes" id="UP000070328"/>
    </source>
</evidence>
<dbReference type="AlphaFoldDB" id="A0A135S0D1"/>
<feature type="compositionally biased region" description="Acidic residues" evidence="2">
    <location>
        <begin position="225"/>
        <end position="242"/>
    </location>
</feature>
<keyword evidence="1" id="KW-0040">ANK repeat</keyword>
<dbReference type="EMBL" id="JFBX01000757">
    <property type="protein sequence ID" value="KXH29380.1"/>
    <property type="molecule type" value="Genomic_DNA"/>
</dbReference>
<dbReference type="OrthoDB" id="9995210at2759"/>
<sequence length="256" mass="27881">MAGDHEEHEVRLPTSPPHRSIPLGASVKELLIEAARRDNTELFNDVIAGIKDENELSRILNETTTVMGNHLYHEAASRGNYDIIDLLLDQPNFECDPINRQEGDTPLHSAIRWINNESQANREFGNALVDMMLEAGSSPRIKNKGGLTPLQLVDPRNPALRELIQKHEYASLNAGDFINVDSSSAGKKSKGGASGAPPASAPPGAPPAIPNSAAPPVPAGYAHDEESDDDAEFSGSDDEERAEWDRRRRERAARKG</sequence>
<organism evidence="3 4">
    <name type="scientific">Colletotrichum simmondsii</name>
    <dbReference type="NCBI Taxonomy" id="703756"/>
    <lineage>
        <taxon>Eukaryota</taxon>
        <taxon>Fungi</taxon>
        <taxon>Dikarya</taxon>
        <taxon>Ascomycota</taxon>
        <taxon>Pezizomycotina</taxon>
        <taxon>Sordariomycetes</taxon>
        <taxon>Hypocreomycetidae</taxon>
        <taxon>Glomerellales</taxon>
        <taxon>Glomerellaceae</taxon>
        <taxon>Colletotrichum</taxon>
        <taxon>Colletotrichum acutatum species complex</taxon>
    </lineage>
</organism>
<feature type="compositionally biased region" description="Basic and acidic residues" evidence="2">
    <location>
        <begin position="1"/>
        <end position="11"/>
    </location>
</feature>
<gene>
    <name evidence="3" type="ORF">CSIM01_01108</name>
</gene>
<reference evidence="3 4" key="1">
    <citation type="submission" date="2014-02" db="EMBL/GenBank/DDBJ databases">
        <title>The genome sequence of Colletotrichum simmondsii CBS122122.</title>
        <authorList>
            <person name="Baroncelli R."/>
            <person name="Thon M.R."/>
        </authorList>
    </citation>
    <scope>NUCLEOTIDE SEQUENCE [LARGE SCALE GENOMIC DNA]</scope>
    <source>
        <strain evidence="3 4">CBS122122</strain>
    </source>
</reference>
<name>A0A135S0D1_9PEZI</name>
<evidence type="ECO:0000256" key="1">
    <source>
        <dbReference type="PROSITE-ProRule" id="PRU00023"/>
    </source>
</evidence>
<evidence type="ECO:0000256" key="2">
    <source>
        <dbReference type="SAM" id="MobiDB-lite"/>
    </source>
</evidence>
<dbReference type="PROSITE" id="PS50088">
    <property type="entry name" value="ANK_REPEAT"/>
    <property type="match status" value="1"/>
</dbReference>
<dbReference type="InterPro" id="IPR002110">
    <property type="entry name" value="Ankyrin_rpt"/>
</dbReference>
<proteinExistence type="predicted"/>
<feature type="region of interest" description="Disordered" evidence="2">
    <location>
        <begin position="1"/>
        <end position="20"/>
    </location>
</feature>
<dbReference type="SUPFAM" id="SSF48403">
    <property type="entry name" value="Ankyrin repeat"/>
    <property type="match status" value="1"/>
</dbReference>
<feature type="repeat" description="ANK" evidence="1">
    <location>
        <begin position="102"/>
        <end position="144"/>
    </location>
</feature>
<comment type="caution">
    <text evidence="3">The sequence shown here is derived from an EMBL/GenBank/DDBJ whole genome shotgun (WGS) entry which is preliminary data.</text>
</comment>
<accession>A0A135S0D1</accession>
<evidence type="ECO:0000313" key="3">
    <source>
        <dbReference type="EMBL" id="KXH29380.1"/>
    </source>
</evidence>
<feature type="region of interest" description="Disordered" evidence="2">
    <location>
        <begin position="183"/>
        <end position="256"/>
    </location>
</feature>
<dbReference type="Pfam" id="PF12796">
    <property type="entry name" value="Ank_2"/>
    <property type="match status" value="1"/>
</dbReference>
<keyword evidence="4" id="KW-1185">Reference proteome</keyword>
<protein>
    <submittedName>
        <fullName evidence="3">Ankyrin repeat protein</fullName>
    </submittedName>
</protein>